<dbReference type="Pfam" id="PF00564">
    <property type="entry name" value="PB1"/>
    <property type="match status" value="1"/>
</dbReference>
<accession>A0A0A0K2B0</accession>
<protein>
    <recommendedName>
        <fullName evidence="2">PB1 domain-containing protein</fullName>
    </recommendedName>
</protein>
<evidence type="ECO:0000313" key="4">
    <source>
        <dbReference type="Proteomes" id="UP000029981"/>
    </source>
</evidence>
<evidence type="ECO:0000259" key="2">
    <source>
        <dbReference type="SMART" id="SM00666"/>
    </source>
</evidence>
<dbReference type="EMBL" id="CM002928">
    <property type="protein sequence ID" value="KGN43810.1"/>
    <property type="molecule type" value="Genomic_DNA"/>
</dbReference>
<dbReference type="PANTHER" id="PTHR31066:SF100">
    <property type="entry name" value="PB1 DOMAIN-CONTAINING PROTEIN"/>
    <property type="match status" value="1"/>
</dbReference>
<dbReference type="OMA" id="MHIRDQE"/>
<feature type="region of interest" description="Disordered" evidence="1">
    <location>
        <begin position="1"/>
        <end position="30"/>
    </location>
</feature>
<dbReference type="InterPro" id="IPR000270">
    <property type="entry name" value="PB1_dom"/>
</dbReference>
<sequence length="487" mass="52993">MDNYAYNSYAESGDSSPRSREIDFENPPPWDDAQLQNHNYKVKFMCSYGGKIHPRPHDNLLSYVGGDTKIFAVDRSIKFASMIAKLSSLSDTDVTFKYQLPGEDLDALISVTNDDDLEHMMHEYDRLYRAPGRPARMRLFLFPANQSPSFGSDGGRSDRDRFVEVLTSASAHPADAPKQSVPNKVDFLFGLDKTGIAPPPPPPVAIKLHDPLPEPVAQPIEPVARPVPGDRIAISDPVVHPAEIHRQLQELQRLHISEQEQAAAYQRKSEENNLIGGYGGEFYAQKPMEKTPQPNAPSAIQPPAGYWQEKQVSSGGFPATMTATHGGPDQPPVYMIHHPGAVYHSPQHPMVRPITAQPPPNQGYYAVQRMASDMYREQPVYNVVQPPQQPYPATSSPALPQQPPKVAAYPGGGVTLAADAGPPTYTQVAYDSSTGRQVYYTASGTTVLAAPPPPTYQGVSAPVSGDIRTGAVGQDGKLIAKISQGSV</sequence>
<feature type="compositionally biased region" description="Polar residues" evidence="1">
    <location>
        <begin position="1"/>
        <end position="16"/>
    </location>
</feature>
<dbReference type="Gramene" id="KGN43810">
    <property type="protein sequence ID" value="KGN43810"/>
    <property type="gene ID" value="Csa_7G068630"/>
</dbReference>
<dbReference type="SUPFAM" id="SSF54277">
    <property type="entry name" value="CAD &amp; PB1 domains"/>
    <property type="match status" value="1"/>
</dbReference>
<name>A0A0A0K2B0_CUCSA</name>
<dbReference type="STRING" id="3659.A0A0A0K2B0"/>
<reference evidence="3 4" key="4">
    <citation type="journal article" date="2011" name="BMC Genomics">
        <title>RNA-Seq improves annotation of protein-coding genes in the cucumber genome.</title>
        <authorList>
            <person name="Li Z."/>
            <person name="Zhang Z."/>
            <person name="Yan P."/>
            <person name="Huang S."/>
            <person name="Fei Z."/>
            <person name="Lin K."/>
        </authorList>
    </citation>
    <scope>NUCLEOTIDE SEQUENCE [LARGE SCALE GENOMIC DNA]</scope>
    <source>
        <strain evidence="4">cv. 9930</strain>
    </source>
</reference>
<dbReference type="PANTHER" id="PTHR31066">
    <property type="entry name" value="OS05G0427100 PROTEIN-RELATED"/>
    <property type="match status" value="1"/>
</dbReference>
<dbReference type="FunFam" id="3.10.20.90:FF:000058">
    <property type="entry name" value="Octicosapeptide/phox/Bem1p domain kinase superfamily protein"/>
    <property type="match status" value="1"/>
</dbReference>
<dbReference type="Gene3D" id="3.10.20.90">
    <property type="entry name" value="Phosphatidylinositol 3-kinase Catalytic Subunit, Chain A, domain 1"/>
    <property type="match status" value="1"/>
</dbReference>
<feature type="domain" description="PB1" evidence="2">
    <location>
        <begin position="56"/>
        <end position="144"/>
    </location>
</feature>
<keyword evidence="4" id="KW-1185">Reference proteome</keyword>
<dbReference type="InterPro" id="IPR053198">
    <property type="entry name" value="Gynoecium_Dev_Regulator"/>
</dbReference>
<dbReference type="OrthoDB" id="1938580at2759"/>
<organism evidence="3 4">
    <name type="scientific">Cucumis sativus</name>
    <name type="common">Cucumber</name>
    <dbReference type="NCBI Taxonomy" id="3659"/>
    <lineage>
        <taxon>Eukaryota</taxon>
        <taxon>Viridiplantae</taxon>
        <taxon>Streptophyta</taxon>
        <taxon>Embryophyta</taxon>
        <taxon>Tracheophyta</taxon>
        <taxon>Spermatophyta</taxon>
        <taxon>Magnoliopsida</taxon>
        <taxon>eudicotyledons</taxon>
        <taxon>Gunneridae</taxon>
        <taxon>Pentapetalae</taxon>
        <taxon>rosids</taxon>
        <taxon>fabids</taxon>
        <taxon>Cucurbitales</taxon>
        <taxon>Cucurbitaceae</taxon>
        <taxon>Benincaseae</taxon>
        <taxon>Cucumis</taxon>
    </lineage>
</organism>
<dbReference type="Proteomes" id="UP000029981">
    <property type="component" value="Chromosome 7"/>
</dbReference>
<dbReference type="CDD" id="cd06410">
    <property type="entry name" value="PB1_UP2"/>
    <property type="match status" value="1"/>
</dbReference>
<reference evidence="3 4" key="1">
    <citation type="journal article" date="2009" name="Nat. Genet.">
        <title>The genome of the cucumber, Cucumis sativus L.</title>
        <authorList>
            <person name="Huang S."/>
            <person name="Li R."/>
            <person name="Zhang Z."/>
            <person name="Li L."/>
            <person name="Gu X."/>
            <person name="Fan W."/>
            <person name="Lucas W.J."/>
            <person name="Wang X."/>
            <person name="Xie B."/>
            <person name="Ni P."/>
            <person name="Ren Y."/>
            <person name="Zhu H."/>
            <person name="Li J."/>
            <person name="Lin K."/>
            <person name="Jin W."/>
            <person name="Fei Z."/>
            <person name="Li G."/>
            <person name="Staub J."/>
            <person name="Kilian A."/>
            <person name="van der Vossen E.A."/>
            <person name="Wu Y."/>
            <person name="Guo J."/>
            <person name="He J."/>
            <person name="Jia Z."/>
            <person name="Ren Y."/>
            <person name="Tian G."/>
            <person name="Lu Y."/>
            <person name="Ruan J."/>
            <person name="Qian W."/>
            <person name="Wang M."/>
            <person name="Huang Q."/>
            <person name="Li B."/>
            <person name="Xuan Z."/>
            <person name="Cao J."/>
            <person name="Asan"/>
            <person name="Wu Z."/>
            <person name="Zhang J."/>
            <person name="Cai Q."/>
            <person name="Bai Y."/>
            <person name="Zhao B."/>
            <person name="Han Y."/>
            <person name="Li Y."/>
            <person name="Li X."/>
            <person name="Wang S."/>
            <person name="Shi Q."/>
            <person name="Liu S."/>
            <person name="Cho W.K."/>
            <person name="Kim J.Y."/>
            <person name="Xu Y."/>
            <person name="Heller-Uszynska K."/>
            <person name="Miao H."/>
            <person name="Cheng Z."/>
            <person name="Zhang S."/>
            <person name="Wu J."/>
            <person name="Yang Y."/>
            <person name="Kang H."/>
            <person name="Li M."/>
            <person name="Liang H."/>
            <person name="Ren X."/>
            <person name="Shi Z."/>
            <person name="Wen M."/>
            <person name="Jian M."/>
            <person name="Yang H."/>
            <person name="Zhang G."/>
            <person name="Yang Z."/>
            <person name="Chen R."/>
            <person name="Liu S."/>
            <person name="Li J."/>
            <person name="Ma L."/>
            <person name="Liu H."/>
            <person name="Zhou Y."/>
            <person name="Zhao J."/>
            <person name="Fang X."/>
            <person name="Li G."/>
            <person name="Fang L."/>
            <person name="Li Y."/>
            <person name="Liu D."/>
            <person name="Zheng H."/>
            <person name="Zhang Y."/>
            <person name="Qin N."/>
            <person name="Li Z."/>
            <person name="Yang G."/>
            <person name="Yang S."/>
            <person name="Bolund L."/>
            <person name="Kristiansen K."/>
            <person name="Zheng H."/>
            <person name="Li S."/>
            <person name="Zhang X."/>
            <person name="Yang H."/>
            <person name="Wang J."/>
            <person name="Sun R."/>
            <person name="Zhang B."/>
            <person name="Jiang S."/>
            <person name="Wang J."/>
            <person name="Du Y."/>
            <person name="Li S."/>
        </authorList>
    </citation>
    <scope>NUCLEOTIDE SEQUENCE [LARGE SCALE GENOMIC DNA]</scope>
    <source>
        <strain evidence="4">cv. 9930</strain>
    </source>
</reference>
<evidence type="ECO:0000313" key="3">
    <source>
        <dbReference type="EMBL" id="KGN43810.1"/>
    </source>
</evidence>
<reference evidence="3 4" key="3">
    <citation type="journal article" date="2010" name="BMC Genomics">
        <title>Transcriptome sequencing and comparative analysis of cucumber flowers with different sex types.</title>
        <authorList>
            <person name="Guo S."/>
            <person name="Zheng Y."/>
            <person name="Joung J.G."/>
            <person name="Liu S."/>
            <person name="Zhang Z."/>
            <person name="Crasta O.R."/>
            <person name="Sobral B.W."/>
            <person name="Xu Y."/>
            <person name="Huang S."/>
            <person name="Fei Z."/>
        </authorList>
    </citation>
    <scope>NUCLEOTIDE SEQUENCE [LARGE SCALE GENOMIC DNA]</scope>
    <source>
        <strain evidence="4">cv. 9930</strain>
    </source>
</reference>
<proteinExistence type="predicted"/>
<reference evidence="3 4" key="2">
    <citation type="journal article" date="2009" name="PLoS ONE">
        <title>An integrated genetic and cytogenetic map of the cucumber genome.</title>
        <authorList>
            <person name="Ren Y."/>
            <person name="Zhang Z."/>
            <person name="Liu J."/>
            <person name="Staub J.E."/>
            <person name="Han Y."/>
            <person name="Cheng Z."/>
            <person name="Li X."/>
            <person name="Lu J."/>
            <person name="Miao H."/>
            <person name="Kang H."/>
            <person name="Xie B."/>
            <person name="Gu X."/>
            <person name="Wang X."/>
            <person name="Du Y."/>
            <person name="Jin W."/>
            <person name="Huang S."/>
        </authorList>
    </citation>
    <scope>NUCLEOTIDE SEQUENCE [LARGE SCALE GENOMIC DNA]</scope>
    <source>
        <strain evidence="4">cv. 9930</strain>
    </source>
</reference>
<dbReference type="eggNOG" id="ENOG502QUUM">
    <property type="taxonomic scope" value="Eukaryota"/>
</dbReference>
<dbReference type="AlphaFoldDB" id="A0A0A0K2B0"/>
<dbReference type="KEGG" id="csv:101208862"/>
<evidence type="ECO:0000256" key="1">
    <source>
        <dbReference type="SAM" id="MobiDB-lite"/>
    </source>
</evidence>
<gene>
    <name evidence="3" type="ORF">Csa_7G068630</name>
</gene>
<dbReference type="SMART" id="SM00666">
    <property type="entry name" value="PB1"/>
    <property type="match status" value="1"/>
</dbReference>